<comment type="subcellular location">
    <subcellularLocation>
        <location evidence="1">Cell membrane</location>
        <topology evidence="1">Single-pass type II membrane protein</topology>
    </subcellularLocation>
</comment>
<evidence type="ECO:0000259" key="2">
    <source>
        <dbReference type="PROSITE" id="PS50041"/>
    </source>
</evidence>
<dbReference type="EMBL" id="KK550503">
    <property type="protein sequence ID" value="KFP33644.1"/>
    <property type="molecule type" value="Genomic_DNA"/>
</dbReference>
<dbReference type="GO" id="GO:0030246">
    <property type="term" value="F:carbohydrate binding"/>
    <property type="evidence" value="ECO:0007669"/>
    <property type="project" value="UniProtKB-KW"/>
</dbReference>
<evidence type="ECO:0000313" key="4">
    <source>
        <dbReference type="Proteomes" id="UP000053615"/>
    </source>
</evidence>
<evidence type="ECO:0000256" key="1">
    <source>
        <dbReference type="ARBA" id="ARBA00004401"/>
    </source>
</evidence>
<dbReference type="PANTHER" id="PTHR45710:SF35">
    <property type="entry name" value="C-TYPE LECTIN DOMAIN FAMILY 2 MEMBER D"/>
    <property type="match status" value="1"/>
</dbReference>
<proteinExistence type="predicted"/>
<organism evidence="3 4">
    <name type="scientific">Colius striatus</name>
    <name type="common">Speckled mousebird</name>
    <dbReference type="NCBI Taxonomy" id="57412"/>
    <lineage>
        <taxon>Eukaryota</taxon>
        <taxon>Metazoa</taxon>
        <taxon>Chordata</taxon>
        <taxon>Craniata</taxon>
        <taxon>Vertebrata</taxon>
        <taxon>Euteleostomi</taxon>
        <taxon>Archelosauria</taxon>
        <taxon>Archosauria</taxon>
        <taxon>Dinosauria</taxon>
        <taxon>Saurischia</taxon>
        <taxon>Theropoda</taxon>
        <taxon>Coelurosauria</taxon>
        <taxon>Aves</taxon>
        <taxon>Neognathae</taxon>
        <taxon>Neoaves</taxon>
        <taxon>Telluraves</taxon>
        <taxon>Coraciimorphae</taxon>
        <taxon>Coliiformes</taxon>
        <taxon>Coliidae</taxon>
        <taxon>Colius</taxon>
    </lineage>
</organism>
<dbReference type="SUPFAM" id="SSF56436">
    <property type="entry name" value="C-type lectin-like"/>
    <property type="match status" value="1"/>
</dbReference>
<dbReference type="InterPro" id="IPR016187">
    <property type="entry name" value="CTDL_fold"/>
</dbReference>
<gene>
    <name evidence="3" type="ORF">N325_03803</name>
</gene>
<dbReference type="GO" id="GO:0005886">
    <property type="term" value="C:plasma membrane"/>
    <property type="evidence" value="ECO:0007669"/>
    <property type="project" value="UniProtKB-SubCell"/>
</dbReference>
<evidence type="ECO:0000313" key="3">
    <source>
        <dbReference type="EMBL" id="KFP33644.1"/>
    </source>
</evidence>
<dbReference type="InterPro" id="IPR050828">
    <property type="entry name" value="C-type_lectin/matrix_domain"/>
</dbReference>
<feature type="domain" description="C-type lectin" evidence="2">
    <location>
        <begin position="8"/>
        <end position="63"/>
    </location>
</feature>
<feature type="non-terminal residue" evidence="3">
    <location>
        <position position="63"/>
    </location>
</feature>
<name>A0A091L125_COLST</name>
<dbReference type="Proteomes" id="UP000053615">
    <property type="component" value="Unassembled WGS sequence"/>
</dbReference>
<dbReference type="AlphaFoldDB" id="A0A091L125"/>
<dbReference type="PANTHER" id="PTHR45710">
    <property type="entry name" value="C-TYPE LECTIN DOMAIN-CONTAINING PROTEIN 180"/>
    <property type="match status" value="1"/>
</dbReference>
<reference evidence="3 4" key="1">
    <citation type="submission" date="2014-04" db="EMBL/GenBank/DDBJ databases">
        <title>Genome evolution of avian class.</title>
        <authorList>
            <person name="Zhang G."/>
            <person name="Li C."/>
        </authorList>
    </citation>
    <scope>NUCLEOTIDE SEQUENCE [LARGE SCALE GENOMIC DNA]</scope>
    <source>
        <strain evidence="3">BGI_N325</strain>
    </source>
</reference>
<dbReference type="InterPro" id="IPR001304">
    <property type="entry name" value="C-type_lectin-like"/>
</dbReference>
<dbReference type="PROSITE" id="PS50041">
    <property type="entry name" value="C_TYPE_LECTIN_2"/>
    <property type="match status" value="1"/>
</dbReference>
<protein>
    <submittedName>
        <fullName evidence="3">C-type lectin domain family 2 member B</fullName>
    </submittedName>
</protein>
<keyword evidence="3" id="KW-0430">Lectin</keyword>
<sequence>CPYDWVGYRGLCYYFSKEEGSWDWSQAQCSQHGASLAMPQRDWEMEFLFRLKGLVDYWLGLCR</sequence>
<keyword evidence="4" id="KW-1185">Reference proteome</keyword>
<dbReference type="InterPro" id="IPR016186">
    <property type="entry name" value="C-type_lectin-like/link_sf"/>
</dbReference>
<accession>A0A091L125</accession>
<feature type="non-terminal residue" evidence="3">
    <location>
        <position position="1"/>
    </location>
</feature>
<dbReference type="Gene3D" id="3.10.100.10">
    <property type="entry name" value="Mannose-Binding Protein A, subunit A"/>
    <property type="match status" value="1"/>
</dbReference>